<protein>
    <submittedName>
        <fullName evidence="1">Uncharacterized protein</fullName>
    </submittedName>
</protein>
<sequence length="151" mass="16934">MINKLLSAVIVFSLVMATFVSWVAWDSYSCEFEITFPKSNSFAMCEGGVYLSKTRLEKGEERYKIDTKALYIKLFDRILLVPVEMDIDVEMKGSLAVYDAEKIKTPNRTFGEQPYTSMTLLTSPEGALKGVVVFSDPNSVFVPATRITGTF</sequence>
<keyword evidence="2" id="KW-1185">Reference proteome</keyword>
<proteinExistence type="predicted"/>
<dbReference type="RefSeq" id="WP_386715289.1">
    <property type="nucleotide sequence ID" value="NZ_JBHRSZ010000002.1"/>
</dbReference>
<name>A0ABV7HAS7_9GAMM</name>
<accession>A0ABV7HAS7</accession>
<evidence type="ECO:0000313" key="1">
    <source>
        <dbReference type="EMBL" id="MFC3149754.1"/>
    </source>
</evidence>
<reference evidence="2" key="1">
    <citation type="journal article" date="2019" name="Int. J. Syst. Evol. Microbiol.">
        <title>The Global Catalogue of Microorganisms (GCM) 10K type strain sequencing project: providing services to taxonomists for standard genome sequencing and annotation.</title>
        <authorList>
            <consortium name="The Broad Institute Genomics Platform"/>
            <consortium name="The Broad Institute Genome Sequencing Center for Infectious Disease"/>
            <person name="Wu L."/>
            <person name="Ma J."/>
        </authorList>
    </citation>
    <scope>NUCLEOTIDE SEQUENCE [LARGE SCALE GENOMIC DNA]</scope>
    <source>
        <strain evidence="2">KCTC 52438</strain>
    </source>
</reference>
<organism evidence="1 2">
    <name type="scientific">Litoribrevibacter euphylliae</name>
    <dbReference type="NCBI Taxonomy" id="1834034"/>
    <lineage>
        <taxon>Bacteria</taxon>
        <taxon>Pseudomonadati</taxon>
        <taxon>Pseudomonadota</taxon>
        <taxon>Gammaproteobacteria</taxon>
        <taxon>Oceanospirillales</taxon>
        <taxon>Oceanospirillaceae</taxon>
        <taxon>Litoribrevibacter</taxon>
    </lineage>
</organism>
<comment type="caution">
    <text evidence="1">The sequence shown here is derived from an EMBL/GenBank/DDBJ whole genome shotgun (WGS) entry which is preliminary data.</text>
</comment>
<dbReference type="EMBL" id="JBHRSZ010000002">
    <property type="protein sequence ID" value="MFC3149754.1"/>
    <property type="molecule type" value="Genomic_DNA"/>
</dbReference>
<dbReference type="Proteomes" id="UP001595476">
    <property type="component" value="Unassembled WGS sequence"/>
</dbReference>
<gene>
    <name evidence="1" type="ORF">ACFOEK_01800</name>
</gene>
<evidence type="ECO:0000313" key="2">
    <source>
        <dbReference type="Proteomes" id="UP001595476"/>
    </source>
</evidence>